<organism evidence="1 2">
    <name type="scientific">Dallia pectoralis</name>
    <name type="common">Alaska blackfish</name>
    <dbReference type="NCBI Taxonomy" id="75939"/>
    <lineage>
        <taxon>Eukaryota</taxon>
        <taxon>Metazoa</taxon>
        <taxon>Chordata</taxon>
        <taxon>Craniata</taxon>
        <taxon>Vertebrata</taxon>
        <taxon>Euteleostomi</taxon>
        <taxon>Actinopterygii</taxon>
        <taxon>Neopterygii</taxon>
        <taxon>Teleostei</taxon>
        <taxon>Protacanthopterygii</taxon>
        <taxon>Esociformes</taxon>
        <taxon>Umbridae</taxon>
        <taxon>Dallia</taxon>
    </lineage>
</organism>
<dbReference type="EMBL" id="CM055756">
    <property type="protein sequence ID" value="KAJ7989324.1"/>
    <property type="molecule type" value="Genomic_DNA"/>
</dbReference>
<reference evidence="1" key="1">
    <citation type="submission" date="2021-05" db="EMBL/GenBank/DDBJ databases">
        <authorList>
            <person name="Pan Q."/>
            <person name="Jouanno E."/>
            <person name="Zahm M."/>
            <person name="Klopp C."/>
            <person name="Cabau C."/>
            <person name="Louis A."/>
            <person name="Berthelot C."/>
            <person name="Parey E."/>
            <person name="Roest Crollius H."/>
            <person name="Montfort J."/>
            <person name="Robinson-Rechavi M."/>
            <person name="Bouchez O."/>
            <person name="Lampietro C."/>
            <person name="Lopez Roques C."/>
            <person name="Donnadieu C."/>
            <person name="Postlethwait J."/>
            <person name="Bobe J."/>
            <person name="Dillon D."/>
            <person name="Chandos A."/>
            <person name="von Hippel F."/>
            <person name="Guiguen Y."/>
        </authorList>
    </citation>
    <scope>NUCLEOTIDE SEQUENCE</scope>
    <source>
        <strain evidence="1">YG-Jan2019</strain>
    </source>
</reference>
<comment type="caution">
    <text evidence="1">The sequence shown here is derived from an EMBL/GenBank/DDBJ whole genome shotgun (WGS) entry which is preliminary data.</text>
</comment>
<name>A0ACC2FDA3_DALPE</name>
<dbReference type="Proteomes" id="UP001157502">
    <property type="component" value="Chromosome 29"/>
</dbReference>
<proteinExistence type="predicted"/>
<gene>
    <name evidence="1" type="ORF">DPEC_G00303360</name>
</gene>
<evidence type="ECO:0000313" key="1">
    <source>
        <dbReference type="EMBL" id="KAJ7989324.1"/>
    </source>
</evidence>
<accession>A0ACC2FDA3</accession>
<sequence>MAERNQRCGGGGCEGKRQKKPWLGLGESRLLAVVSIRLSPVVRNLPRTPQRPPDKQERRCLLQRQGSLHPCNHFQLTGCTCLGISSHLLPDASSHPCKPPPGCYEVMMTAQQSTSCTGSKQHSHWLALLVI</sequence>
<keyword evidence="2" id="KW-1185">Reference proteome</keyword>
<protein>
    <submittedName>
        <fullName evidence="1">Uncharacterized protein</fullName>
    </submittedName>
</protein>
<evidence type="ECO:0000313" key="2">
    <source>
        <dbReference type="Proteomes" id="UP001157502"/>
    </source>
</evidence>